<protein>
    <recommendedName>
        <fullName evidence="4">Protein kinase domain-containing protein</fullName>
    </recommendedName>
</protein>
<reference evidence="2 3" key="1">
    <citation type="submission" date="2019-04" db="EMBL/GenBank/DDBJ databases">
        <title>Annotation for the trematode Fasciola gigantica.</title>
        <authorList>
            <person name="Choi Y.-J."/>
        </authorList>
    </citation>
    <scope>NUCLEOTIDE SEQUENCE [LARGE SCALE GENOMIC DNA]</scope>
    <source>
        <strain evidence="2">Uganda_cow_1</strain>
    </source>
</reference>
<evidence type="ECO:0000256" key="1">
    <source>
        <dbReference type="SAM" id="MobiDB-lite"/>
    </source>
</evidence>
<organism evidence="2 3">
    <name type="scientific">Fasciola gigantica</name>
    <name type="common">Giant liver fluke</name>
    <dbReference type="NCBI Taxonomy" id="46835"/>
    <lineage>
        <taxon>Eukaryota</taxon>
        <taxon>Metazoa</taxon>
        <taxon>Spiralia</taxon>
        <taxon>Lophotrochozoa</taxon>
        <taxon>Platyhelminthes</taxon>
        <taxon>Trematoda</taxon>
        <taxon>Digenea</taxon>
        <taxon>Plagiorchiida</taxon>
        <taxon>Echinostomata</taxon>
        <taxon>Echinostomatoidea</taxon>
        <taxon>Fasciolidae</taxon>
        <taxon>Fasciola</taxon>
    </lineage>
</organism>
<gene>
    <name evidence="2" type="ORF">FGIG_09960</name>
</gene>
<dbReference type="OrthoDB" id="10484165at2759"/>
<comment type="caution">
    <text evidence="2">The sequence shown here is derived from an EMBL/GenBank/DDBJ whole genome shotgun (WGS) entry which is preliminary data.</text>
</comment>
<keyword evidence="3" id="KW-1185">Reference proteome</keyword>
<feature type="region of interest" description="Disordered" evidence="1">
    <location>
        <begin position="81"/>
        <end position="103"/>
    </location>
</feature>
<dbReference type="AlphaFoldDB" id="A0A504YD06"/>
<dbReference type="Proteomes" id="UP000316759">
    <property type="component" value="Unassembled WGS sequence"/>
</dbReference>
<evidence type="ECO:0008006" key="4">
    <source>
        <dbReference type="Google" id="ProtNLM"/>
    </source>
</evidence>
<dbReference type="EMBL" id="SUNJ01011290">
    <property type="protein sequence ID" value="TPP59004.1"/>
    <property type="molecule type" value="Genomic_DNA"/>
</dbReference>
<evidence type="ECO:0000313" key="2">
    <source>
        <dbReference type="EMBL" id="TPP59004.1"/>
    </source>
</evidence>
<accession>A0A504YD06</accession>
<evidence type="ECO:0000313" key="3">
    <source>
        <dbReference type="Proteomes" id="UP000316759"/>
    </source>
</evidence>
<feature type="non-terminal residue" evidence="2">
    <location>
        <position position="1"/>
    </location>
</feature>
<sequence length="280" mass="30463">ALEQRAECDAKLEKLFENLDVDAPETLESPNAQINPVCPLRRHNCLCSLPMTGLSPQSSSTSQSGPGRKSIGPTVLQIQRGSCVDGPHDKPSTRAPPHSDPTKFELFPCHARFDGFNVDNGQPVRIDEWLIPSKRGPKGSDCGGGGGDTAKLLHNLGPQLVHLARCTKPSSLNPILGYGHLTDGLPSGESKRSERKSSNADAQSGWFIAHLVSERPRGTCLTTLMNTISDRSGETGRSFAWIRTVIQQLVNVLAWLHEQNMGHRNLQVCDHVMIQVKSSP</sequence>
<name>A0A504YD06_FASGI</name>
<proteinExistence type="predicted"/>